<dbReference type="EMBL" id="JAQMWT010000127">
    <property type="protein sequence ID" value="KAJ8609881.1"/>
    <property type="molecule type" value="Genomic_DNA"/>
</dbReference>
<dbReference type="Proteomes" id="UP001230188">
    <property type="component" value="Unassembled WGS sequence"/>
</dbReference>
<keyword evidence="3 5" id="KW-1133">Transmembrane helix</keyword>
<feature type="transmembrane region" description="Helical" evidence="5">
    <location>
        <begin position="200"/>
        <end position="224"/>
    </location>
</feature>
<dbReference type="GO" id="GO:0016020">
    <property type="term" value="C:membrane"/>
    <property type="evidence" value="ECO:0007669"/>
    <property type="project" value="UniProtKB-SubCell"/>
</dbReference>
<evidence type="ECO:0000313" key="7">
    <source>
        <dbReference type="Proteomes" id="UP001230188"/>
    </source>
</evidence>
<comment type="caution">
    <text evidence="6">The sequence shown here is derived from an EMBL/GenBank/DDBJ whole genome shotgun (WGS) entry which is preliminary data.</text>
</comment>
<dbReference type="AlphaFoldDB" id="A0AAD7UKL4"/>
<comment type="subcellular location">
    <subcellularLocation>
        <location evidence="1">Membrane</location>
        <topology evidence="1">Multi-pass membrane protein</topology>
    </subcellularLocation>
</comment>
<proteinExistence type="predicted"/>
<keyword evidence="7" id="KW-1185">Reference proteome</keyword>
<sequence>MRLLPAFVASVHGLLVTQHTGHRRLPQRFGARMITSTSLAVADVENTVGPGRPPYALSGLPRPKLRGAVMGYLHKSKSWYLLACAYLTAAFLMLPRPVQALDIFLRLGLVGASSASVAISDGYHNPDRRSDGQVEGREELFWLRLDYISISAMLSTNLLLWAANLGWVGLLPFSAAATTASTAAVVAASLVLVPRRTGHVFVKLTMAFQFVCLLGYLVICAITSPTPACSSVYFCYLPGFILYATKWPKHKTFGYHEIFHSSVLLGHMASMGFDLWFLR</sequence>
<evidence type="ECO:0000313" key="6">
    <source>
        <dbReference type="EMBL" id="KAJ8609881.1"/>
    </source>
</evidence>
<feature type="transmembrane region" description="Helical" evidence="5">
    <location>
        <begin position="169"/>
        <end position="193"/>
    </location>
</feature>
<accession>A0AAD7UKL4</accession>
<keyword evidence="4 5" id="KW-0472">Membrane</keyword>
<organism evidence="6 7">
    <name type="scientific">Chrysophaeum taylorii</name>
    <dbReference type="NCBI Taxonomy" id="2483200"/>
    <lineage>
        <taxon>Eukaryota</taxon>
        <taxon>Sar</taxon>
        <taxon>Stramenopiles</taxon>
        <taxon>Ochrophyta</taxon>
        <taxon>Pelagophyceae</taxon>
        <taxon>Pelagomonadales</taxon>
        <taxon>Pelagomonadaceae</taxon>
        <taxon>Chrysophaeum</taxon>
    </lineage>
</organism>
<reference evidence="6" key="1">
    <citation type="submission" date="2023-01" db="EMBL/GenBank/DDBJ databases">
        <title>Metagenome sequencing of chrysophaentin producing Chrysophaeum taylorii.</title>
        <authorList>
            <person name="Davison J."/>
            <person name="Bewley C."/>
        </authorList>
    </citation>
    <scope>NUCLEOTIDE SEQUENCE</scope>
    <source>
        <strain evidence="6">NIES-1699</strain>
    </source>
</reference>
<dbReference type="InterPro" id="IPR004254">
    <property type="entry name" value="AdipoR/HlyIII-related"/>
</dbReference>
<name>A0AAD7UKL4_9STRA</name>
<gene>
    <name evidence="6" type="ORF">CTAYLR_007511</name>
</gene>
<evidence type="ECO:0000256" key="5">
    <source>
        <dbReference type="SAM" id="Phobius"/>
    </source>
</evidence>
<protein>
    <submittedName>
        <fullName evidence="6">Uncharacterized protein</fullName>
    </submittedName>
</protein>
<evidence type="ECO:0000256" key="4">
    <source>
        <dbReference type="ARBA" id="ARBA00023136"/>
    </source>
</evidence>
<evidence type="ECO:0000256" key="3">
    <source>
        <dbReference type="ARBA" id="ARBA00022989"/>
    </source>
</evidence>
<evidence type="ECO:0000256" key="2">
    <source>
        <dbReference type="ARBA" id="ARBA00022692"/>
    </source>
</evidence>
<dbReference type="Pfam" id="PF03006">
    <property type="entry name" value="HlyIII"/>
    <property type="match status" value="1"/>
</dbReference>
<keyword evidence="2 5" id="KW-0812">Transmembrane</keyword>
<feature type="transmembrane region" description="Helical" evidence="5">
    <location>
        <begin position="79"/>
        <end position="97"/>
    </location>
</feature>
<evidence type="ECO:0000256" key="1">
    <source>
        <dbReference type="ARBA" id="ARBA00004141"/>
    </source>
</evidence>
<feature type="transmembrane region" description="Helical" evidence="5">
    <location>
        <begin position="230"/>
        <end position="246"/>
    </location>
</feature>